<name>A0AAD9LG65_9STRA</name>
<comment type="caution">
    <text evidence="2">The sequence shown here is derived from an EMBL/GenBank/DDBJ whole genome shotgun (WGS) entry which is preliminary data.</text>
</comment>
<proteinExistence type="predicted"/>
<evidence type="ECO:0000313" key="3">
    <source>
        <dbReference type="Proteomes" id="UP001259832"/>
    </source>
</evidence>
<feature type="region of interest" description="Disordered" evidence="1">
    <location>
        <begin position="37"/>
        <end position="106"/>
    </location>
</feature>
<organism evidence="2 3">
    <name type="scientific">Phytophthora citrophthora</name>
    <dbReference type="NCBI Taxonomy" id="4793"/>
    <lineage>
        <taxon>Eukaryota</taxon>
        <taxon>Sar</taxon>
        <taxon>Stramenopiles</taxon>
        <taxon>Oomycota</taxon>
        <taxon>Peronosporomycetes</taxon>
        <taxon>Peronosporales</taxon>
        <taxon>Peronosporaceae</taxon>
        <taxon>Phytophthora</taxon>
    </lineage>
</organism>
<dbReference type="EMBL" id="JASMQC010000022">
    <property type="protein sequence ID" value="KAK1935558.1"/>
    <property type="molecule type" value="Genomic_DNA"/>
</dbReference>
<protein>
    <submittedName>
        <fullName evidence="2">Uncharacterized protein</fullName>
    </submittedName>
</protein>
<reference evidence="2" key="1">
    <citation type="submission" date="2023-08" db="EMBL/GenBank/DDBJ databases">
        <title>Reference Genome Resource for the Citrus Pathogen Phytophthora citrophthora.</title>
        <authorList>
            <person name="Moller H."/>
            <person name="Coetzee B."/>
            <person name="Rose L.J."/>
            <person name="Van Niekerk J.M."/>
        </authorList>
    </citation>
    <scope>NUCLEOTIDE SEQUENCE</scope>
    <source>
        <strain evidence="2">STE-U-9442</strain>
    </source>
</reference>
<keyword evidence="3" id="KW-1185">Reference proteome</keyword>
<feature type="compositionally biased region" description="Low complexity" evidence="1">
    <location>
        <begin position="55"/>
        <end position="70"/>
    </location>
</feature>
<sequence length="144" mass="15868">MPRDYSFLGRAVVGINIRLTFANAQLRGQTPQFLRKTSMGPLAVQHSQSPRRKQSSSSESSPHSAMASPAVFPPLNLRSTSTGSRNSFLPHASFPQSDDSNDDAERRNATAQLRRNCLLYDHKTAATIATTATTTRAFYARALW</sequence>
<accession>A0AAD9LG65</accession>
<gene>
    <name evidence="2" type="ORF">P3T76_010253</name>
</gene>
<dbReference type="Proteomes" id="UP001259832">
    <property type="component" value="Unassembled WGS sequence"/>
</dbReference>
<evidence type="ECO:0000256" key="1">
    <source>
        <dbReference type="SAM" id="MobiDB-lite"/>
    </source>
</evidence>
<evidence type="ECO:0000313" key="2">
    <source>
        <dbReference type="EMBL" id="KAK1935558.1"/>
    </source>
</evidence>
<dbReference type="AlphaFoldDB" id="A0AAD9LG65"/>
<feature type="compositionally biased region" description="Polar residues" evidence="1">
    <location>
        <begin position="77"/>
        <end position="87"/>
    </location>
</feature>